<dbReference type="Gene3D" id="3.30.40.220">
    <property type="match status" value="1"/>
</dbReference>
<dbReference type="OrthoDB" id="447489at2759"/>
<evidence type="ECO:0000256" key="1">
    <source>
        <dbReference type="SAM" id="MobiDB-lite"/>
    </source>
</evidence>
<dbReference type="Proteomes" id="UP000664859">
    <property type="component" value="Unassembled WGS sequence"/>
</dbReference>
<gene>
    <name evidence="2" type="ORF">JKP88DRAFT_264828</name>
</gene>
<dbReference type="AlphaFoldDB" id="A0A835YM24"/>
<name>A0A835YM24_9STRA</name>
<feature type="compositionally biased region" description="Polar residues" evidence="1">
    <location>
        <begin position="125"/>
        <end position="139"/>
    </location>
</feature>
<organism evidence="2 3">
    <name type="scientific">Tribonema minus</name>
    <dbReference type="NCBI Taxonomy" id="303371"/>
    <lineage>
        <taxon>Eukaryota</taxon>
        <taxon>Sar</taxon>
        <taxon>Stramenopiles</taxon>
        <taxon>Ochrophyta</taxon>
        <taxon>PX clade</taxon>
        <taxon>Xanthophyceae</taxon>
        <taxon>Tribonematales</taxon>
        <taxon>Tribonemataceae</taxon>
        <taxon>Tribonema</taxon>
    </lineage>
</organism>
<evidence type="ECO:0000313" key="2">
    <source>
        <dbReference type="EMBL" id="KAG5177976.1"/>
    </source>
</evidence>
<feature type="compositionally biased region" description="Polar residues" evidence="1">
    <location>
        <begin position="19"/>
        <end position="34"/>
    </location>
</feature>
<dbReference type="EMBL" id="JAFCMP010000519">
    <property type="protein sequence ID" value="KAG5177976.1"/>
    <property type="molecule type" value="Genomic_DNA"/>
</dbReference>
<keyword evidence="3" id="KW-1185">Reference proteome</keyword>
<sequence length="945" mass="103049">MPEPLLIAPKTAIVRNSMDSCSARSTAPTEQVATAAQPDSAEHEPPALCAGTPSKPPVEVKTVNLWDAREREEHAVAYFAYTYRLAEERRAAKRAAEGAKEQVSNMPEPLLIAPKTAIVRNNMDSCSARSTAPTEQVATAAQPDSAEPEPPALCAGTPSKPPVEVKTVNLWDVREREEHAVAYFAYTQRLAEERRAAKRAAETAKEQASNRPQPLPAAPTEAAAPTSTSDFSTTSSAMRVAGLAMQTVHTVDEHAQVPEQSMKPAMLLPRGALLTVGATMTAHDGVAHTATNVSDTSKPPVEVKTVNLWDVREREEHAVAYFAYTQRLAEERRAAKRAAETAKEQATNRPQPLPAAPTEAAAPTSTSDFSITSSAMRVAGLAMQTVHTVDEHAQVPEQSMKPAMLLPRGALLTVGATMTAHDGVAHTATNVSDTNALELSSALINAPHQLSSAPINAPEQPLVTAAQSHKAKSKPTVTSAVRKSTNLPPEVKNVTLNDMMMQFTRWGYDINDQVDPQCTFVYQQIAQKTRRFECKLLLKNGQSTPPYIEVWCGNIVPPAQQTSFTAEAGGFKSALNVALQSAPSVQPDTVEEVLRLAYDDMKWCNQCQHMKPLTSFCKDKTHNDGLQTSCKDCNRARISTRTGFICGLVAASKQRSKQRGMNQNALTATVFDGICSAQRDRCVYSGLPVTFAPMSDWQASIERIRDDEDYTVANSALSALEFNVRAGWTVAKARYAATHTDRVDTAIVEAVAREALSKPTNQHRAARPWQQKEEDGATLTLCTSCAAWKLQEDFYASSRTICKECMCNAVKRFESTWRGAFKRLVKNATAHCKLPTRAARGLVCSITFEDLVDMYSEQGGACCYSRIPVTIEGDWKLSLERKDVHVGYSRENCCIIAMEFQSADFTATSKYGGDGCAAWSAIKYNYFRANYDPANVPTTRGNDSC</sequence>
<feature type="region of interest" description="Disordered" evidence="1">
    <location>
        <begin position="125"/>
        <end position="160"/>
    </location>
</feature>
<comment type="caution">
    <text evidence="2">The sequence shown here is derived from an EMBL/GenBank/DDBJ whole genome shotgun (WGS) entry which is preliminary data.</text>
</comment>
<feature type="region of interest" description="Disordered" evidence="1">
    <location>
        <begin position="335"/>
        <end position="367"/>
    </location>
</feature>
<evidence type="ECO:0000313" key="3">
    <source>
        <dbReference type="Proteomes" id="UP000664859"/>
    </source>
</evidence>
<proteinExistence type="predicted"/>
<accession>A0A835YM24</accession>
<protein>
    <submittedName>
        <fullName evidence="2">Uncharacterized protein</fullName>
    </submittedName>
</protein>
<feature type="region of interest" description="Disordered" evidence="1">
    <location>
        <begin position="197"/>
        <end position="234"/>
    </location>
</feature>
<feature type="region of interest" description="Disordered" evidence="1">
    <location>
        <begin position="19"/>
        <end position="56"/>
    </location>
</feature>
<reference evidence="2" key="1">
    <citation type="submission" date="2021-02" db="EMBL/GenBank/DDBJ databases">
        <title>First Annotated Genome of the Yellow-green Alga Tribonema minus.</title>
        <authorList>
            <person name="Mahan K.M."/>
        </authorList>
    </citation>
    <scope>NUCLEOTIDE SEQUENCE</scope>
    <source>
        <strain evidence="2">UTEX B ZZ1240</strain>
    </source>
</reference>
<feature type="compositionally biased region" description="Low complexity" evidence="1">
    <location>
        <begin position="218"/>
        <end position="234"/>
    </location>
</feature>